<proteinExistence type="predicted"/>
<evidence type="ECO:0000313" key="3">
    <source>
        <dbReference type="Proteomes" id="UP000311919"/>
    </source>
</evidence>
<sequence length="337" mass="37871">MDPFQKRDKIPRTPPGQSFMDKSYILDGTVHGDCSIYDESGSCRPSVYGTVQKYTLTFDNSAKTSFRNSCDIVSLDISLSLKQNKNPKKCDSRVSSLNKCGLFTSSPVNQSTPRLIRYPQKECDLHTVGDCMLSDKENIAPSQSISPKPVTVIKRPNKRKSVVSSDQLGVTTSVTPTSPVFSTVRQLRPRRNINPVSEQSLSQQSESSIIKKSVRQNRSTRSTKKKQIDSSPRPEVNISPVVVVTPDTPETLVPKRRRIQPTNIQRKRHVNLNNTSYTSDFNQISTCNSIENDSVIHQQPSTVRKRPKVSHVFTTEDEPIAARLRRNTRMSYSGMKV</sequence>
<feature type="region of interest" description="Disordered" evidence="1">
    <location>
        <begin position="139"/>
        <end position="234"/>
    </location>
</feature>
<dbReference type="Proteomes" id="UP000311919">
    <property type="component" value="Unassembled WGS sequence"/>
</dbReference>
<organism evidence="2 3">
    <name type="scientific">Schistosoma japonicum</name>
    <name type="common">Blood fluke</name>
    <dbReference type="NCBI Taxonomy" id="6182"/>
    <lineage>
        <taxon>Eukaryota</taxon>
        <taxon>Metazoa</taxon>
        <taxon>Spiralia</taxon>
        <taxon>Lophotrochozoa</taxon>
        <taxon>Platyhelminthes</taxon>
        <taxon>Trematoda</taxon>
        <taxon>Digenea</taxon>
        <taxon>Strigeidida</taxon>
        <taxon>Schistosomatoidea</taxon>
        <taxon>Schistosomatidae</taxon>
        <taxon>Schistosoma</taxon>
    </lineage>
</organism>
<name>A0A4Z2CWE2_SCHJA</name>
<dbReference type="EMBL" id="SKCS01000408">
    <property type="protein sequence ID" value="TNN08464.1"/>
    <property type="molecule type" value="Genomic_DNA"/>
</dbReference>
<feature type="compositionally biased region" description="Low complexity" evidence="1">
    <location>
        <begin position="197"/>
        <end position="211"/>
    </location>
</feature>
<dbReference type="AlphaFoldDB" id="A0A4Z2CWE2"/>
<accession>A0A4Z2CWE2</accession>
<comment type="caution">
    <text evidence="2">The sequence shown here is derived from an EMBL/GenBank/DDBJ whole genome shotgun (WGS) entry which is preliminary data.</text>
</comment>
<protein>
    <submittedName>
        <fullName evidence="2">Uncharacterized protein</fullName>
    </submittedName>
</protein>
<reference evidence="2 3" key="1">
    <citation type="submission" date="2019-03" db="EMBL/GenBank/DDBJ databases">
        <title>An improved genome assembly of the fluke Schistosoma japonicum.</title>
        <authorList>
            <person name="Hu W."/>
            <person name="Luo F."/>
            <person name="Yin M."/>
            <person name="Mo X."/>
            <person name="Sun C."/>
            <person name="Wu Q."/>
            <person name="Zhu B."/>
            <person name="Xiang M."/>
            <person name="Wang J."/>
            <person name="Wang Y."/>
            <person name="Zhang T."/>
            <person name="Xu B."/>
            <person name="Zheng H."/>
            <person name="Feng Z."/>
        </authorList>
    </citation>
    <scope>NUCLEOTIDE SEQUENCE [LARGE SCALE GENOMIC DNA]</scope>
    <source>
        <strain evidence="2">HuSjv2</strain>
        <tissue evidence="2">Worms</tissue>
    </source>
</reference>
<evidence type="ECO:0000256" key="1">
    <source>
        <dbReference type="SAM" id="MobiDB-lite"/>
    </source>
</evidence>
<dbReference type="OrthoDB" id="6253859at2759"/>
<gene>
    <name evidence="2" type="ORF">EWB00_007002</name>
</gene>
<evidence type="ECO:0000313" key="2">
    <source>
        <dbReference type="EMBL" id="TNN08464.1"/>
    </source>
</evidence>
<keyword evidence="3" id="KW-1185">Reference proteome</keyword>
<feature type="compositionally biased region" description="Low complexity" evidence="1">
    <location>
        <begin position="170"/>
        <end position="184"/>
    </location>
</feature>